<evidence type="ECO:0000256" key="2">
    <source>
        <dbReference type="ARBA" id="ARBA00022692"/>
    </source>
</evidence>
<keyword evidence="5" id="KW-0949">S-adenosyl-L-methionine</keyword>
<feature type="transmembrane region" description="Helical" evidence="5">
    <location>
        <begin position="220"/>
        <end position="242"/>
    </location>
</feature>
<keyword evidence="5" id="KW-0808">Transferase</keyword>
<reference evidence="6 7" key="1">
    <citation type="submission" date="2024-01" db="EMBL/GenBank/DDBJ databases">
        <title>A draft genome for the cacao thread blight pathogen Marasmiellus scandens.</title>
        <authorList>
            <person name="Baruah I.K."/>
            <person name="Leung J."/>
            <person name="Bukari Y."/>
            <person name="Amoako-Attah I."/>
            <person name="Meinhardt L.W."/>
            <person name="Bailey B.A."/>
            <person name="Cohen S.P."/>
        </authorList>
    </citation>
    <scope>NUCLEOTIDE SEQUENCE [LARGE SCALE GENOMIC DNA]</scope>
    <source>
        <strain evidence="6 7">GH-19</strain>
    </source>
</reference>
<evidence type="ECO:0000256" key="3">
    <source>
        <dbReference type="ARBA" id="ARBA00022989"/>
    </source>
</evidence>
<comment type="caution">
    <text evidence="6">The sequence shown here is derived from an EMBL/GenBank/DDBJ whole genome shotgun (WGS) entry which is preliminary data.</text>
</comment>
<dbReference type="PANTHER" id="PTHR12714">
    <property type="entry name" value="PROTEIN-S ISOPRENYLCYSTEINE O-METHYLTRANSFERASE"/>
    <property type="match status" value="1"/>
</dbReference>
<accession>A0ABR1JML5</accession>
<evidence type="ECO:0000256" key="4">
    <source>
        <dbReference type="ARBA" id="ARBA00023136"/>
    </source>
</evidence>
<feature type="transmembrane region" description="Helical" evidence="5">
    <location>
        <begin position="118"/>
        <end position="135"/>
    </location>
</feature>
<comment type="similarity">
    <text evidence="5">Belongs to the class VI-like SAM-binding methyltransferase superfamily. Isoprenylcysteine carboxyl methyltransferase family.</text>
</comment>
<proteinExistence type="inferred from homology"/>
<keyword evidence="3 5" id="KW-1133">Transmembrane helix</keyword>
<feature type="transmembrane region" description="Helical" evidence="5">
    <location>
        <begin position="163"/>
        <end position="183"/>
    </location>
</feature>
<name>A0ABR1JML5_9AGAR</name>
<sequence>MPCFPSSFLNASATRCSHKTVEITYELGKCGSKKQSCLGLKQTHKFEASPELAAGLHRLLPPRVSMSLYKVPMLFIAAASTWICTSSPNPIPDKKEMVKQPRIVFVGSSKRAKMFKQIVIFPLLLEALAILSHYLSQHSRLLTQNIHLLELSRALVPRGDPEFLRPTLSFTIGVILLFSAAWIRHTCYQYLGHLFTFELSLRSDHHLITTGPYSVVRHPAYTGICLMLLGLYAVLFGEGSYARVSGVLQAGHGIFVFSFSTFLWLALFVAFVKRTAVEDSMLKDHFGKEWDEWEVRVRWRLLPGVY</sequence>
<evidence type="ECO:0000256" key="1">
    <source>
        <dbReference type="ARBA" id="ARBA00004141"/>
    </source>
</evidence>
<comment type="catalytic activity">
    <reaction evidence="5">
        <text>[protein]-C-terminal S-[(2E,6E)-farnesyl]-L-cysteine + S-adenosyl-L-methionine = [protein]-C-terminal S-[(2E,6E)-farnesyl]-L-cysteine methyl ester + S-adenosyl-L-homocysteine</text>
        <dbReference type="Rhea" id="RHEA:21672"/>
        <dbReference type="Rhea" id="RHEA-COMP:12125"/>
        <dbReference type="Rhea" id="RHEA-COMP:12126"/>
        <dbReference type="ChEBI" id="CHEBI:57856"/>
        <dbReference type="ChEBI" id="CHEBI:59789"/>
        <dbReference type="ChEBI" id="CHEBI:90510"/>
        <dbReference type="ChEBI" id="CHEBI:90511"/>
        <dbReference type="EC" id="2.1.1.100"/>
    </reaction>
</comment>
<protein>
    <recommendedName>
        <fullName evidence="5">Protein-S-isoprenylcysteine O-methyltransferase</fullName>
        <ecNumber evidence="5">2.1.1.100</ecNumber>
    </recommendedName>
</protein>
<dbReference type="Gene3D" id="1.20.120.1630">
    <property type="match status" value="1"/>
</dbReference>
<dbReference type="InterPro" id="IPR007269">
    <property type="entry name" value="ICMT_MeTrfase"/>
</dbReference>
<keyword evidence="4 5" id="KW-0472">Membrane</keyword>
<organism evidence="6 7">
    <name type="scientific">Marasmiellus scandens</name>
    <dbReference type="NCBI Taxonomy" id="2682957"/>
    <lineage>
        <taxon>Eukaryota</taxon>
        <taxon>Fungi</taxon>
        <taxon>Dikarya</taxon>
        <taxon>Basidiomycota</taxon>
        <taxon>Agaricomycotina</taxon>
        <taxon>Agaricomycetes</taxon>
        <taxon>Agaricomycetidae</taxon>
        <taxon>Agaricales</taxon>
        <taxon>Marasmiineae</taxon>
        <taxon>Omphalotaceae</taxon>
        <taxon>Marasmiellus</taxon>
    </lineage>
</organism>
<feature type="transmembrane region" description="Helical" evidence="5">
    <location>
        <begin position="254"/>
        <end position="272"/>
    </location>
</feature>
<dbReference type="Pfam" id="PF04140">
    <property type="entry name" value="ICMT"/>
    <property type="match status" value="1"/>
</dbReference>
<gene>
    <name evidence="6" type="ORF">VKT23_007515</name>
</gene>
<keyword evidence="5" id="KW-0489">Methyltransferase</keyword>
<dbReference type="EMBL" id="JBANRG010000010">
    <property type="protein sequence ID" value="KAK7462934.1"/>
    <property type="molecule type" value="Genomic_DNA"/>
</dbReference>
<dbReference type="EC" id="2.1.1.100" evidence="5"/>
<keyword evidence="7" id="KW-1185">Reference proteome</keyword>
<evidence type="ECO:0000256" key="5">
    <source>
        <dbReference type="RuleBase" id="RU362022"/>
    </source>
</evidence>
<keyword evidence="2 5" id="KW-0812">Transmembrane</keyword>
<evidence type="ECO:0000313" key="7">
    <source>
        <dbReference type="Proteomes" id="UP001498398"/>
    </source>
</evidence>
<evidence type="ECO:0000313" key="6">
    <source>
        <dbReference type="EMBL" id="KAK7462934.1"/>
    </source>
</evidence>
<keyword evidence="5" id="KW-0256">Endoplasmic reticulum</keyword>
<comment type="subcellular location">
    <subcellularLocation>
        <location evidence="5">Endoplasmic reticulum membrane</location>
        <topology evidence="5">Multi-pass membrane protein</topology>
    </subcellularLocation>
    <subcellularLocation>
        <location evidence="1">Membrane</location>
        <topology evidence="1">Multi-pass membrane protein</topology>
    </subcellularLocation>
</comment>
<dbReference type="Proteomes" id="UP001498398">
    <property type="component" value="Unassembled WGS sequence"/>
</dbReference>
<dbReference type="PANTHER" id="PTHR12714:SF9">
    <property type="entry name" value="PROTEIN-S-ISOPRENYLCYSTEINE O-METHYLTRANSFERASE"/>
    <property type="match status" value="1"/>
</dbReference>